<evidence type="ECO:0000256" key="3">
    <source>
        <dbReference type="ARBA" id="ARBA00023136"/>
    </source>
</evidence>
<accession>A0A1M7JZ48</accession>
<evidence type="ECO:0000256" key="1">
    <source>
        <dbReference type="ARBA" id="ARBA00004236"/>
    </source>
</evidence>
<dbReference type="InterPro" id="IPR009722">
    <property type="entry name" value="YjiK/CarP"/>
</dbReference>
<dbReference type="Pfam" id="PF06977">
    <property type="entry name" value="SdiA-regulated"/>
    <property type="match status" value="1"/>
</dbReference>
<feature type="signal peptide" evidence="4">
    <location>
        <begin position="1"/>
        <end position="36"/>
    </location>
</feature>
<protein>
    <submittedName>
        <fullName evidence="5">SdiA-regulated</fullName>
    </submittedName>
</protein>
<evidence type="ECO:0000313" key="5">
    <source>
        <dbReference type="EMBL" id="SHM58309.1"/>
    </source>
</evidence>
<proteinExistence type="predicted"/>
<keyword evidence="6" id="KW-1185">Reference proteome</keyword>
<dbReference type="SUPFAM" id="SSF101898">
    <property type="entry name" value="NHL repeat"/>
    <property type="match status" value="1"/>
</dbReference>
<gene>
    <name evidence="5" type="ORF">SAMN05444484_107110</name>
</gene>
<dbReference type="GO" id="GO:0005886">
    <property type="term" value="C:plasma membrane"/>
    <property type="evidence" value="ECO:0007669"/>
    <property type="project" value="UniProtKB-SubCell"/>
</dbReference>
<sequence length="301" mass="34336">MSLTYRIEKKKYNLMKKSFLVIVSIVLLACQQQSNANFKTLYSLPKKLKEVSGITYFPETNMIYTLEDSGNKNAIYALNAKGKIAKTITITNATNVDWEDITKDKNENIYIGDFGNNDNERKDLCIYKIAKNQLNKDQAVAEYKISFSYPEQTEFPPKKKELFYDVESFFELNGYFYLFTKNRSKGFDGTAFIYKIKNAAGTQKAVRIGEFKTCDNYNHCVLTSATISPDGKKVVLLSHDKIVVFKGYKGDLFHKGSQSEISLNHFSQKEAIVFKDNNTLLIADEKSNKIGGNVYEFALSR</sequence>
<name>A0A1M7JZ48_9FLAO</name>
<dbReference type="STRING" id="946677.SAMN05444484_107110"/>
<keyword evidence="2" id="KW-1003">Cell membrane</keyword>
<keyword evidence="3" id="KW-0472">Membrane</keyword>
<evidence type="ECO:0000313" key="6">
    <source>
        <dbReference type="Proteomes" id="UP000184028"/>
    </source>
</evidence>
<evidence type="ECO:0000256" key="4">
    <source>
        <dbReference type="SAM" id="SignalP"/>
    </source>
</evidence>
<dbReference type="PROSITE" id="PS51257">
    <property type="entry name" value="PROKAR_LIPOPROTEIN"/>
    <property type="match status" value="1"/>
</dbReference>
<dbReference type="Proteomes" id="UP000184028">
    <property type="component" value="Unassembled WGS sequence"/>
</dbReference>
<comment type="subcellular location">
    <subcellularLocation>
        <location evidence="1">Cell membrane</location>
    </subcellularLocation>
</comment>
<reference evidence="6" key="1">
    <citation type="submission" date="2016-11" db="EMBL/GenBank/DDBJ databases">
        <authorList>
            <person name="Varghese N."/>
            <person name="Submissions S."/>
        </authorList>
    </citation>
    <scope>NUCLEOTIDE SEQUENCE [LARGE SCALE GENOMIC DNA]</scope>
    <source>
        <strain evidence="6">DSM 24724</strain>
    </source>
</reference>
<feature type="chain" id="PRO_5013133604" evidence="4">
    <location>
        <begin position="37"/>
        <end position="301"/>
    </location>
</feature>
<dbReference type="EMBL" id="FRBT01000007">
    <property type="protein sequence ID" value="SHM58309.1"/>
    <property type="molecule type" value="Genomic_DNA"/>
</dbReference>
<dbReference type="AlphaFoldDB" id="A0A1M7JZ48"/>
<evidence type="ECO:0000256" key="2">
    <source>
        <dbReference type="ARBA" id="ARBA00022475"/>
    </source>
</evidence>
<keyword evidence="4" id="KW-0732">Signal</keyword>
<organism evidence="5 6">
    <name type="scientific">Flavobacterium chilense</name>
    <dbReference type="NCBI Taxonomy" id="946677"/>
    <lineage>
        <taxon>Bacteria</taxon>
        <taxon>Pseudomonadati</taxon>
        <taxon>Bacteroidota</taxon>
        <taxon>Flavobacteriia</taxon>
        <taxon>Flavobacteriales</taxon>
        <taxon>Flavobacteriaceae</taxon>
        <taxon>Flavobacterium</taxon>
    </lineage>
</organism>